<protein>
    <submittedName>
        <fullName evidence="1">Uncharacterized protein</fullName>
    </submittedName>
</protein>
<dbReference type="EMBL" id="MT062437">
    <property type="protein sequence ID" value="QOE55596.1"/>
    <property type="molecule type" value="Genomic_RNA"/>
</dbReference>
<reference evidence="1" key="1">
    <citation type="journal article" date="2020" name="Virus Evol.">
        <title>Divergent RNA viruses in Macrophomina phaseolina exhibit potential as virocontrol agents.</title>
        <authorList>
            <person name="Wang J."/>
            <person name="Ni Y."/>
            <person name="Liu X."/>
            <person name="Zhao H."/>
            <person name="Xiao Y."/>
            <person name="Xiao X."/>
            <person name="Li S."/>
            <person name="Liu H."/>
        </authorList>
    </citation>
    <scope>NUCLEOTIDE SEQUENCE</scope>
</reference>
<sequence length="386" mass="41200">MSATVSSKKDGLGLLPAASRQLPMIMTTISPVVPEVPGSDLDFMGLRVPMELQRFYAGQTRQLGSVLPYLFAPDSSGLAVRSGHGFLGLTPTRGGEALLTTHFFPKCAAGIPATEGEAFPGSLVENPDLLGSLYAPLARPWDEYAFDGSWQGDLSVDKENGVELETSGGTAAGSTRLRKRGKWTHQLAVLGSELARGWWRDLPSGDSPAQVGMNFLMKFLAPGTKLGVVNQVRVVRDEVPELLPIVEVLFSSENGSRPIWVCPMLVASLFTVRCFRPVDAGLLASLRSRARLWARDLGMSDLDLAFILPGSVLLAALPQPDEVVALGALRSSAAVFSATALRGLEDGTVARSVPARTFWGTLRVIFGGGDDAINQPVCDRLNLGSK</sequence>
<accession>A0A7U3W8K6</accession>
<evidence type="ECO:0000313" key="1">
    <source>
        <dbReference type="EMBL" id="QOE55596.1"/>
    </source>
</evidence>
<proteinExistence type="predicted"/>
<name>A0A7U3W8K6_9TOMB</name>
<organism evidence="1">
    <name type="scientific">Macrophomina phaseolina umbra-like virus 3</name>
    <dbReference type="NCBI Taxonomy" id="2741667"/>
    <lineage>
        <taxon>Viruses</taxon>
        <taxon>Riboviria</taxon>
        <taxon>Orthornavirae</taxon>
        <taxon>Kitrinoviricota</taxon>
        <taxon>Tolucaviricetes</taxon>
        <taxon>Tolivirales</taxon>
        <taxon>Tombusviridae</taxon>
        <taxon>Calvusvirinae</taxon>
        <taxon>Umbravirus</taxon>
    </lineage>
</organism>